<name>A0A8B8IIZ8_VANTA</name>
<organism evidence="2 3">
    <name type="scientific">Vanessa tameamea</name>
    <name type="common">Kamehameha butterfly</name>
    <dbReference type="NCBI Taxonomy" id="334116"/>
    <lineage>
        <taxon>Eukaryota</taxon>
        <taxon>Metazoa</taxon>
        <taxon>Ecdysozoa</taxon>
        <taxon>Arthropoda</taxon>
        <taxon>Hexapoda</taxon>
        <taxon>Insecta</taxon>
        <taxon>Pterygota</taxon>
        <taxon>Neoptera</taxon>
        <taxon>Endopterygota</taxon>
        <taxon>Lepidoptera</taxon>
        <taxon>Glossata</taxon>
        <taxon>Ditrysia</taxon>
        <taxon>Papilionoidea</taxon>
        <taxon>Nymphalidae</taxon>
        <taxon>Nymphalinae</taxon>
        <taxon>Vanessa</taxon>
    </lineage>
</organism>
<dbReference type="OMA" id="CVEYDVF"/>
<keyword evidence="2" id="KW-1185">Reference proteome</keyword>
<protein>
    <submittedName>
        <fullName evidence="3">Uncharacterized protein LOC113400882</fullName>
    </submittedName>
</protein>
<gene>
    <name evidence="3" type="primary">LOC113400882</name>
</gene>
<dbReference type="Proteomes" id="UP001652626">
    <property type="component" value="Chromosome 11"/>
</dbReference>
<feature type="region of interest" description="Disordered" evidence="1">
    <location>
        <begin position="1"/>
        <end position="29"/>
    </location>
</feature>
<evidence type="ECO:0000313" key="3">
    <source>
        <dbReference type="RefSeq" id="XP_026496342.2"/>
    </source>
</evidence>
<dbReference type="RefSeq" id="XP_026496342.2">
    <property type="nucleotide sequence ID" value="XM_026640557.2"/>
</dbReference>
<sequence length="396" mass="45347">MNQNQRKNVRSAFKNYNTNSALKENSKKDDIEEVLPPKSRRNLIKTDKLMTNRCCYVTPDYKDVEQSTEYSGVDDQFNNLILQQYDFDPTIPDTIKQIKELKKVLCGVTNKVENCSQYVSQRPWSPSYVVTADGSQWQSLDNVDDVEQYLSAEKAKTLSGPTKANTSENIYISEIPQVKVIIEKFSKFKKNNVELRKLEEKIVCIEYDVFETCKTENKLKAPKQVLRAYFSVKPKTDKDKDVPVSIIPSSVKRNFNVTNEDLGKLDEKEIEIIDGMIVENKPYLDDLKKVLKRKQALCARKVKTSLDLMALYAMAKMEGPGLENFTDKNLLSKVELEEIKNLVANKCATSKHGINRRTLKSENETKETKPIECVSDVSKSIFAELTKSDDYSINKK</sequence>
<reference evidence="3" key="1">
    <citation type="submission" date="2025-08" db="UniProtKB">
        <authorList>
            <consortium name="RefSeq"/>
        </authorList>
    </citation>
    <scope>IDENTIFICATION</scope>
    <source>
        <tissue evidence="3">Whole body</tissue>
    </source>
</reference>
<dbReference type="GeneID" id="113400882"/>
<dbReference type="AlphaFoldDB" id="A0A8B8IIZ8"/>
<dbReference type="OrthoDB" id="7476648at2759"/>
<feature type="compositionally biased region" description="Polar residues" evidence="1">
    <location>
        <begin position="14"/>
        <end position="23"/>
    </location>
</feature>
<proteinExistence type="predicted"/>
<evidence type="ECO:0000256" key="1">
    <source>
        <dbReference type="SAM" id="MobiDB-lite"/>
    </source>
</evidence>
<accession>A0A8B8IIZ8</accession>
<evidence type="ECO:0000313" key="2">
    <source>
        <dbReference type="Proteomes" id="UP001652626"/>
    </source>
</evidence>